<dbReference type="RefSeq" id="XP_028861906.1">
    <property type="nucleotide sequence ID" value="XM_029005304.1"/>
</dbReference>
<keyword evidence="5" id="KW-1185">Reference proteome</keyword>
<feature type="transmembrane region" description="Helical" evidence="1">
    <location>
        <begin position="175"/>
        <end position="196"/>
    </location>
</feature>
<organism evidence="2 4">
    <name type="scientific">Plasmodium malariae</name>
    <dbReference type="NCBI Taxonomy" id="5858"/>
    <lineage>
        <taxon>Eukaryota</taxon>
        <taxon>Sar</taxon>
        <taxon>Alveolata</taxon>
        <taxon>Apicomplexa</taxon>
        <taxon>Aconoidasida</taxon>
        <taxon>Haemosporida</taxon>
        <taxon>Plasmodiidae</taxon>
        <taxon>Plasmodium</taxon>
        <taxon>Plasmodium (Plasmodium)</taxon>
    </lineage>
</organism>
<evidence type="ECO:0000313" key="4">
    <source>
        <dbReference type="Proteomes" id="UP000078597"/>
    </source>
</evidence>
<dbReference type="EMBL" id="LT594631">
    <property type="protein sequence ID" value="SCN44557.1"/>
    <property type="molecule type" value="Genomic_DNA"/>
</dbReference>
<evidence type="ECO:0000313" key="3">
    <source>
        <dbReference type="EMBL" id="SCN44557.1"/>
    </source>
</evidence>
<keyword evidence="1" id="KW-1133">Transmembrane helix</keyword>
<evidence type="ECO:0000313" key="2">
    <source>
        <dbReference type="EMBL" id="SBT00240.1"/>
    </source>
</evidence>
<evidence type="ECO:0000313" key="5">
    <source>
        <dbReference type="Proteomes" id="UP000219813"/>
    </source>
</evidence>
<proteinExistence type="predicted"/>
<sequence>MFYFKLFFEKTCFTKFNNNTSSFSNGKGRNELSYIKRFLEEKELRKNMPWNEMQNRKLFIRNLLEEEDLEEQFSKETLLHGNKCQNKISDFFINDSDLNLTASESSLDEGSCIFSSNNNMANEVNFKDSYILGQEKTYNTKRKSSIQKYYLYFPVIPLFLFVIGFIIFSSKVSDIGGSIYILYLSLILLPLTILTLRYQGRTFRNISGKIPKDKKEYNTEESFSETCKKHLIKYLYNV</sequence>
<protein>
    <submittedName>
        <fullName evidence="2">PIR Superfamily Protein</fullName>
    </submittedName>
</protein>
<dbReference type="Proteomes" id="UP000078597">
    <property type="component" value="Unassembled WGS sequence"/>
</dbReference>
<dbReference type="KEGG" id="pmal:PMUG01_10012400"/>
<accession>A0A1A8X8U1</accession>
<reference evidence="4" key="2">
    <citation type="submission" date="2016-05" db="EMBL/GenBank/DDBJ databases">
        <authorList>
            <person name="Naeem Raeece"/>
        </authorList>
    </citation>
    <scope>NUCLEOTIDE SEQUENCE [LARGE SCALE GENOMIC DNA]</scope>
</reference>
<keyword evidence="1" id="KW-0812">Transmembrane</keyword>
<name>A0A1A8X8U1_PLAMA</name>
<keyword evidence="1" id="KW-0472">Membrane</keyword>
<gene>
    <name evidence="3" type="primary">PmUG01_10012400</name>
    <name evidence="2" type="ORF">PMALA_074820</name>
    <name evidence="3" type="ORF">PMUG01_10012400</name>
</gene>
<dbReference type="Proteomes" id="UP000219813">
    <property type="component" value="Chromosome 10"/>
</dbReference>
<reference evidence="2" key="1">
    <citation type="submission" date="2016-05" db="EMBL/GenBank/DDBJ databases">
        <authorList>
            <person name="Lavstsen T."/>
            <person name="Jespersen J.S."/>
        </authorList>
    </citation>
    <scope>NUCLEOTIDE SEQUENCE [LARGE SCALE GENOMIC DNA]</scope>
</reference>
<dbReference type="VEuPathDB" id="PlasmoDB:PmUG01_10012400"/>
<dbReference type="AlphaFoldDB" id="A0A1A8X8U1"/>
<feature type="transmembrane region" description="Helical" evidence="1">
    <location>
        <begin position="149"/>
        <end position="169"/>
    </location>
</feature>
<dbReference type="GeneID" id="39869124"/>
<reference evidence="3 5" key="3">
    <citation type="submission" date="2016-06" db="EMBL/GenBank/DDBJ databases">
        <authorList>
            <consortium name="Pathogen Informatics"/>
        </authorList>
    </citation>
    <scope>NUCLEOTIDE SEQUENCE [LARGE SCALE GENOMIC DNA]</scope>
</reference>
<evidence type="ECO:0000256" key="1">
    <source>
        <dbReference type="SAM" id="Phobius"/>
    </source>
</evidence>
<dbReference type="EMBL" id="FLQW01006289">
    <property type="protein sequence ID" value="SBT00240.1"/>
    <property type="molecule type" value="Genomic_DNA"/>
</dbReference>